<dbReference type="Proteomes" id="UP000198346">
    <property type="component" value="Unassembled WGS sequence"/>
</dbReference>
<evidence type="ECO:0000313" key="1">
    <source>
        <dbReference type="EMBL" id="SNT67883.1"/>
    </source>
</evidence>
<dbReference type="EMBL" id="FZQA01000001">
    <property type="protein sequence ID" value="SNT67883.1"/>
    <property type="molecule type" value="Genomic_DNA"/>
</dbReference>
<dbReference type="AlphaFoldDB" id="A0A239PKN1"/>
<keyword evidence="2" id="KW-1185">Reference proteome</keyword>
<name>A0A239PKN1_9PROT</name>
<proteinExistence type="predicted"/>
<reference evidence="1 2" key="1">
    <citation type="submission" date="2017-07" db="EMBL/GenBank/DDBJ databases">
        <authorList>
            <person name="Sun Z.S."/>
            <person name="Albrecht U."/>
            <person name="Echele G."/>
            <person name="Lee C.C."/>
        </authorList>
    </citation>
    <scope>NUCLEOTIDE SEQUENCE [LARGE SCALE GENOMIC DNA]</scope>
    <source>
        <strain evidence="1 2">CGMCC 1.12710</strain>
    </source>
</reference>
<accession>A0A239PKN1</accession>
<dbReference type="GO" id="GO:0030246">
    <property type="term" value="F:carbohydrate binding"/>
    <property type="evidence" value="ECO:0007669"/>
    <property type="project" value="InterPro"/>
</dbReference>
<dbReference type="OrthoDB" id="9796517at2"/>
<dbReference type="InterPro" id="IPR008183">
    <property type="entry name" value="Aldose_1/G6P_1-epimerase"/>
</dbReference>
<dbReference type="Pfam" id="PF01263">
    <property type="entry name" value="Aldose_epim"/>
    <property type="match status" value="1"/>
</dbReference>
<gene>
    <name evidence="1" type="ORF">SAMN06297382_0376</name>
</gene>
<dbReference type="SUPFAM" id="SSF74650">
    <property type="entry name" value="Galactose mutarotase-like"/>
    <property type="match status" value="1"/>
</dbReference>
<dbReference type="GO" id="GO:0005975">
    <property type="term" value="P:carbohydrate metabolic process"/>
    <property type="evidence" value="ECO:0007669"/>
    <property type="project" value="InterPro"/>
</dbReference>
<dbReference type="InterPro" id="IPR011013">
    <property type="entry name" value="Gal_mutarotase_sf_dom"/>
</dbReference>
<sequence length="286" mass="30044">MTVALRHDRFSAEIAPEAGAALLSFSVGGRRALRPAASPQDAARDPRAAACFACVPWFGRLFGGLDVAGRRVALAPTLPACDPVNPLHGEGWTRPWAIAARAPDRLLCRLRSDGAGPGRFPFPYEASQEIALDAQGLSIVLVLTNAGAGPMPAGLGLHPYFPRRTDTRLSFAADGLWTPHEAGGGAETPVPGGLDFARGAPLPERGVDHSFIGFSGEALIETDGLALRLKSDAPILHLYAPPGADFFCLEPVTHRPGAFGADILPPGARTRLSMRLSPVPRDKGCA</sequence>
<organism evidence="1 2">
    <name type="scientific">Amphiplicatus metriothermophilus</name>
    <dbReference type="NCBI Taxonomy" id="1519374"/>
    <lineage>
        <taxon>Bacteria</taxon>
        <taxon>Pseudomonadati</taxon>
        <taxon>Pseudomonadota</taxon>
        <taxon>Alphaproteobacteria</taxon>
        <taxon>Parvularculales</taxon>
        <taxon>Parvularculaceae</taxon>
        <taxon>Amphiplicatus</taxon>
    </lineage>
</organism>
<dbReference type="Gene3D" id="2.70.98.10">
    <property type="match status" value="1"/>
</dbReference>
<protein>
    <submittedName>
        <fullName evidence="1">Aldose 1-epimerase</fullName>
    </submittedName>
</protein>
<dbReference type="InterPro" id="IPR014718">
    <property type="entry name" value="GH-type_carb-bd"/>
</dbReference>
<dbReference type="GO" id="GO:0016853">
    <property type="term" value="F:isomerase activity"/>
    <property type="evidence" value="ECO:0007669"/>
    <property type="project" value="InterPro"/>
</dbReference>
<evidence type="ECO:0000313" key="2">
    <source>
        <dbReference type="Proteomes" id="UP000198346"/>
    </source>
</evidence>
<dbReference type="RefSeq" id="WP_089410883.1">
    <property type="nucleotide sequence ID" value="NZ_FZQA01000001.1"/>
</dbReference>